<dbReference type="Gene3D" id="3.40.50.300">
    <property type="entry name" value="P-loop containing nucleotide triphosphate hydrolases"/>
    <property type="match status" value="1"/>
</dbReference>
<dbReference type="InterPro" id="IPR058954">
    <property type="entry name" value="AAA_lid_SMAX1"/>
</dbReference>
<name>A0A5A7QZM7_STRAF</name>
<dbReference type="OrthoDB" id="1723324at2759"/>
<dbReference type="InterPro" id="IPR036628">
    <property type="entry name" value="Clp_N_dom_sf"/>
</dbReference>
<sequence>MPTPVDVARRCLAESAAAALDDAVAMARRRSHAQTTSLHIVSALLAPRSSVLREACSRTRGGGASSLRLQFRALELCVGVALDRVPVSKSAGGEPPVSNSLMAAINRSQGNQRRHYETLRFYQQHWSSDSQTPPSISAVRAEMKHFVMSILDDPIVSRVLRDAGFRTHEVKLAILNPFTLSRFASTACRLPSLFPDISSNFEPGVGFPFSQPVDEMSGRIAGILLENSRRNPLLVGAHASDAHRVFVDCLKKGGSGVLPREIDGLNIVSFDQEISGCSEADESLQEEIVRLKFKQVDEMMMMMDCRGPGIIVNCGDLKVFVDVGFVGVVRYIVYQLKRLMISHDRKLWLIGFLESDGDYKKLVELFPSIEMDLDLHVIPITTASNAENSFKSSFLMSFVPLGGFLSMPSKNEPLPTTAAKTWGLCNLCNEKYELEVPDVLKGVSTSSLAAKESRSLPSWLQVAESETSKKSLTAEVDTAQNQILQSWCEMFDKQALLSFQCRPKKTNPYWIPGLWHQRGNEVTSAGPVISFSRPVFSFSSHPGPQQSRPIFPSECENARANITGRGLELNNLHHSSDPQAKVGPPSNPLCSVTTNLRVGALRDSTDERTRKIDKTPCDLQISQYSPSCPNLLEKNMLPKDLKNAWTALADKVYWQSEAVQTISEVVSRCRSVNENGNVWLSLLGPDRVGKRKIASGVAEIVFGRKENLLSLDLNSLDVNSPEFTSVFDFYDSKHQRLKLGRKTIIDHLAEELSKHSHRVVLLENIDKADFLVLDSLCRAIKTGKFQNPLGKDIIINNNVFFLTSAVLKNSEAPILGKVTSDFPEHMILKARNLQMKILVASRDTIYRRNYTMSVSVTTNKISSKRKSSDHQLMREKISKRAIIDLNLPVEHTEEVNVEYFTNGDENGESDARLEELLENVDENVTFKPFDFDSLSWEILVDIDARLKKAFRPTVLLEIDREVMLQILAAAWLTDDGKKALGDWVENVLCLGLEEARQRCSVSRDVVMKLVHCDGCAVEARASGLCLPARINLD</sequence>
<dbReference type="SUPFAM" id="SSF52540">
    <property type="entry name" value="P-loop containing nucleoside triphosphate hydrolases"/>
    <property type="match status" value="1"/>
</dbReference>
<dbReference type="InterPro" id="IPR027417">
    <property type="entry name" value="P-loop_NTPase"/>
</dbReference>
<dbReference type="InterPro" id="IPR003959">
    <property type="entry name" value="ATPase_AAA_core"/>
</dbReference>
<dbReference type="InterPro" id="IPR051650">
    <property type="entry name" value="SL_signaling_regulator"/>
</dbReference>
<evidence type="ECO:0000313" key="8">
    <source>
        <dbReference type="Proteomes" id="UP000325081"/>
    </source>
</evidence>
<dbReference type="Gene3D" id="1.10.1780.10">
    <property type="entry name" value="Clp, N-terminal domain"/>
    <property type="match status" value="1"/>
</dbReference>
<evidence type="ECO:0000256" key="4">
    <source>
        <dbReference type="ARBA" id="ARBA00023163"/>
    </source>
</evidence>
<dbReference type="PROSITE" id="PS51903">
    <property type="entry name" value="CLP_R"/>
    <property type="match status" value="1"/>
</dbReference>
<dbReference type="Pfam" id="PF26587">
    <property type="entry name" value="AAA_lid_SMAX1"/>
    <property type="match status" value="1"/>
</dbReference>
<dbReference type="AlphaFoldDB" id="A0A5A7QZM7"/>
<evidence type="ECO:0000256" key="2">
    <source>
        <dbReference type="ARBA" id="ARBA00022737"/>
    </source>
</evidence>
<proteinExistence type="inferred from homology"/>
<dbReference type="Proteomes" id="UP000325081">
    <property type="component" value="Unassembled WGS sequence"/>
</dbReference>
<keyword evidence="2 5" id="KW-0677">Repeat</keyword>
<dbReference type="SUPFAM" id="SSF81923">
    <property type="entry name" value="Double Clp-N motif"/>
    <property type="match status" value="1"/>
</dbReference>
<accession>A0A5A7QZM7</accession>
<evidence type="ECO:0000256" key="3">
    <source>
        <dbReference type="ARBA" id="ARBA00023015"/>
    </source>
</evidence>
<comment type="caution">
    <text evidence="7">The sequence shown here is derived from an EMBL/GenBank/DDBJ whole genome shotgun (WGS) entry which is preliminary data.</text>
</comment>
<reference evidence="8" key="1">
    <citation type="journal article" date="2019" name="Curr. Biol.">
        <title>Genome Sequence of Striga asiatica Provides Insight into the Evolution of Plant Parasitism.</title>
        <authorList>
            <person name="Yoshida S."/>
            <person name="Kim S."/>
            <person name="Wafula E.K."/>
            <person name="Tanskanen J."/>
            <person name="Kim Y.M."/>
            <person name="Honaas L."/>
            <person name="Yang Z."/>
            <person name="Spallek T."/>
            <person name="Conn C.E."/>
            <person name="Ichihashi Y."/>
            <person name="Cheong K."/>
            <person name="Cui S."/>
            <person name="Der J.P."/>
            <person name="Gundlach H."/>
            <person name="Jiao Y."/>
            <person name="Hori C."/>
            <person name="Ishida J.K."/>
            <person name="Kasahara H."/>
            <person name="Kiba T."/>
            <person name="Kim M.S."/>
            <person name="Koo N."/>
            <person name="Laohavisit A."/>
            <person name="Lee Y.H."/>
            <person name="Lumba S."/>
            <person name="McCourt P."/>
            <person name="Mortimer J.C."/>
            <person name="Mutuku J.M."/>
            <person name="Nomura T."/>
            <person name="Sasaki-Sekimoto Y."/>
            <person name="Seto Y."/>
            <person name="Wang Y."/>
            <person name="Wakatake T."/>
            <person name="Sakakibara H."/>
            <person name="Demura T."/>
            <person name="Yamaguchi S."/>
            <person name="Yoneyama K."/>
            <person name="Manabe R.I."/>
            <person name="Nelson D.C."/>
            <person name="Schulman A.H."/>
            <person name="Timko M.P."/>
            <person name="dePamphilis C.W."/>
            <person name="Choi D."/>
            <person name="Shirasu K."/>
        </authorList>
    </citation>
    <scope>NUCLEOTIDE SEQUENCE [LARGE SCALE GENOMIC DNA]</scope>
    <source>
        <strain evidence="8">cv. UVA1</strain>
    </source>
</reference>
<evidence type="ECO:0000256" key="1">
    <source>
        <dbReference type="ARBA" id="ARBA00008675"/>
    </source>
</evidence>
<keyword evidence="7" id="KW-0378">Hydrolase</keyword>
<keyword evidence="4" id="KW-0804">Transcription</keyword>
<dbReference type="Pfam" id="PF02861">
    <property type="entry name" value="Clp_N"/>
    <property type="match status" value="1"/>
</dbReference>
<organism evidence="7 8">
    <name type="scientific">Striga asiatica</name>
    <name type="common">Asiatic witchweed</name>
    <name type="synonym">Buchnera asiatica</name>
    <dbReference type="NCBI Taxonomy" id="4170"/>
    <lineage>
        <taxon>Eukaryota</taxon>
        <taxon>Viridiplantae</taxon>
        <taxon>Streptophyta</taxon>
        <taxon>Embryophyta</taxon>
        <taxon>Tracheophyta</taxon>
        <taxon>Spermatophyta</taxon>
        <taxon>Magnoliopsida</taxon>
        <taxon>eudicotyledons</taxon>
        <taxon>Gunneridae</taxon>
        <taxon>Pentapetalae</taxon>
        <taxon>asterids</taxon>
        <taxon>lamiids</taxon>
        <taxon>Lamiales</taxon>
        <taxon>Orobanchaceae</taxon>
        <taxon>Buchnereae</taxon>
        <taxon>Striga</taxon>
    </lineage>
</organism>
<gene>
    <name evidence="7" type="ORF">STAS_26835</name>
</gene>
<evidence type="ECO:0000256" key="5">
    <source>
        <dbReference type="PROSITE-ProRule" id="PRU01251"/>
    </source>
</evidence>
<feature type="domain" description="Clp R" evidence="6">
    <location>
        <begin position="8"/>
        <end position="181"/>
    </location>
</feature>
<evidence type="ECO:0000313" key="7">
    <source>
        <dbReference type="EMBL" id="GER49584.1"/>
    </source>
</evidence>
<dbReference type="InterPro" id="IPR058680">
    <property type="entry name" value="NBD_SMAX1-like"/>
</dbReference>
<dbReference type="PANTHER" id="PTHR43572">
    <property type="entry name" value="CHAPERONE PROTEIN CLPD, CHLOROPLASTIC"/>
    <property type="match status" value="1"/>
</dbReference>
<dbReference type="InterPro" id="IPR004176">
    <property type="entry name" value="Clp_R_N"/>
</dbReference>
<dbReference type="GO" id="GO:0016887">
    <property type="term" value="F:ATP hydrolysis activity"/>
    <property type="evidence" value="ECO:0007669"/>
    <property type="project" value="InterPro"/>
</dbReference>
<keyword evidence="8" id="KW-1185">Reference proteome</keyword>
<dbReference type="EMBL" id="BKCP01008737">
    <property type="protein sequence ID" value="GER49584.1"/>
    <property type="molecule type" value="Genomic_DNA"/>
</dbReference>
<dbReference type="GO" id="GO:0005524">
    <property type="term" value="F:ATP binding"/>
    <property type="evidence" value="ECO:0007669"/>
    <property type="project" value="InterPro"/>
</dbReference>
<comment type="similarity">
    <text evidence="1">Belongs to the ClpA/ClpB family.</text>
</comment>
<keyword evidence="3" id="KW-0805">Transcription regulation</keyword>
<dbReference type="Pfam" id="PF07724">
    <property type="entry name" value="AAA_2"/>
    <property type="match status" value="1"/>
</dbReference>
<dbReference type="Pfam" id="PF23569">
    <property type="entry name" value="NBD_SMAX1"/>
    <property type="match status" value="1"/>
</dbReference>
<dbReference type="PANTHER" id="PTHR43572:SF38">
    <property type="entry name" value="PROTEIN SMAX1-LIKE 6"/>
    <property type="match status" value="1"/>
</dbReference>
<protein>
    <submittedName>
        <fullName evidence="7">Double Clp-N motif-containing P-loop nucleosidetriphosphate hydrolases superfamily protein</fullName>
    </submittedName>
</protein>
<evidence type="ECO:0000259" key="6">
    <source>
        <dbReference type="PROSITE" id="PS51903"/>
    </source>
</evidence>